<dbReference type="Proteomes" id="UP000006039">
    <property type="component" value="Unassembled WGS sequence"/>
</dbReference>
<dbReference type="HOGENOM" id="CLU_029955_1_0_1"/>
<feature type="compositionally biased region" description="Low complexity" evidence="1">
    <location>
        <begin position="41"/>
        <end position="53"/>
    </location>
</feature>
<dbReference type="AlphaFoldDB" id="J3NRX3"/>
<reference evidence="3" key="4">
    <citation type="journal article" date="2015" name="G3 (Bethesda)">
        <title>Genome sequences of three phytopathogenic species of the Magnaporthaceae family of fungi.</title>
        <authorList>
            <person name="Okagaki L.H."/>
            <person name="Nunes C.C."/>
            <person name="Sailsbery J."/>
            <person name="Clay B."/>
            <person name="Brown D."/>
            <person name="John T."/>
            <person name="Oh Y."/>
            <person name="Young N."/>
            <person name="Fitzgerald M."/>
            <person name="Haas B.J."/>
            <person name="Zeng Q."/>
            <person name="Young S."/>
            <person name="Adiconis X."/>
            <person name="Fan L."/>
            <person name="Levin J.Z."/>
            <person name="Mitchell T.K."/>
            <person name="Okubara P.A."/>
            <person name="Farman M.L."/>
            <person name="Kohn L.M."/>
            <person name="Birren B."/>
            <person name="Ma L.-J."/>
            <person name="Dean R.A."/>
        </authorList>
    </citation>
    <scope>NUCLEOTIDE SEQUENCE</scope>
    <source>
        <strain evidence="3">R3-111a-1</strain>
    </source>
</reference>
<dbReference type="EnsemblFungi" id="EJT78929">
    <property type="protein sequence ID" value="EJT78929"/>
    <property type="gene ID" value="GGTG_04021"/>
</dbReference>
<dbReference type="VEuPathDB" id="FungiDB:GGTG_04021"/>
<protein>
    <submittedName>
        <fullName evidence="2 3">Uncharacterized protein</fullName>
    </submittedName>
</protein>
<feature type="compositionally biased region" description="Polar residues" evidence="1">
    <location>
        <begin position="68"/>
        <end position="77"/>
    </location>
</feature>
<feature type="region of interest" description="Disordered" evidence="1">
    <location>
        <begin position="420"/>
        <end position="575"/>
    </location>
</feature>
<evidence type="ECO:0000313" key="3">
    <source>
        <dbReference type="EnsemblFungi" id="EJT78929"/>
    </source>
</evidence>
<name>J3NRX3_GAET3</name>
<reference evidence="3" key="5">
    <citation type="submission" date="2018-04" db="UniProtKB">
        <authorList>
            <consortium name="EnsemblFungi"/>
        </authorList>
    </citation>
    <scope>IDENTIFICATION</scope>
    <source>
        <strain evidence="3">R3-111a-1</strain>
    </source>
</reference>
<feature type="compositionally biased region" description="Polar residues" evidence="1">
    <location>
        <begin position="348"/>
        <end position="357"/>
    </location>
</feature>
<evidence type="ECO:0000313" key="4">
    <source>
        <dbReference type="Proteomes" id="UP000006039"/>
    </source>
</evidence>
<feature type="compositionally biased region" description="Basic and acidic residues" evidence="1">
    <location>
        <begin position="439"/>
        <end position="462"/>
    </location>
</feature>
<feature type="compositionally biased region" description="Low complexity" evidence="1">
    <location>
        <begin position="139"/>
        <end position="162"/>
    </location>
</feature>
<accession>J3NRX3</accession>
<feature type="compositionally biased region" description="Basic residues" evidence="1">
    <location>
        <begin position="564"/>
        <end position="575"/>
    </location>
</feature>
<feature type="region of interest" description="Disordered" evidence="1">
    <location>
        <begin position="100"/>
        <end position="310"/>
    </location>
</feature>
<gene>
    <name evidence="3" type="primary">20344479</name>
    <name evidence="2" type="ORF">GGTG_04021</name>
</gene>
<dbReference type="RefSeq" id="XP_009220074.1">
    <property type="nucleotide sequence ID" value="XM_009221810.1"/>
</dbReference>
<feature type="compositionally biased region" description="Basic and acidic residues" evidence="1">
    <location>
        <begin position="54"/>
        <end position="67"/>
    </location>
</feature>
<dbReference type="eggNOG" id="ENOG502S6IQ">
    <property type="taxonomic scope" value="Eukaryota"/>
</dbReference>
<dbReference type="GeneID" id="20344479"/>
<reference evidence="4" key="1">
    <citation type="submission" date="2010-07" db="EMBL/GenBank/DDBJ databases">
        <title>The genome sequence of Gaeumannomyces graminis var. tritici strain R3-111a-1.</title>
        <authorList>
            <consortium name="The Broad Institute Genome Sequencing Platform"/>
            <person name="Ma L.-J."/>
            <person name="Dead R."/>
            <person name="Young S."/>
            <person name="Zeng Q."/>
            <person name="Koehrsen M."/>
            <person name="Alvarado L."/>
            <person name="Berlin A."/>
            <person name="Chapman S.B."/>
            <person name="Chen Z."/>
            <person name="Freedman E."/>
            <person name="Gellesch M."/>
            <person name="Goldberg J."/>
            <person name="Griggs A."/>
            <person name="Gujja S."/>
            <person name="Heilman E.R."/>
            <person name="Heiman D."/>
            <person name="Hepburn T."/>
            <person name="Howarth C."/>
            <person name="Jen D."/>
            <person name="Larson L."/>
            <person name="Mehta T."/>
            <person name="Neiman D."/>
            <person name="Pearson M."/>
            <person name="Roberts A."/>
            <person name="Saif S."/>
            <person name="Shea T."/>
            <person name="Shenoy N."/>
            <person name="Sisk P."/>
            <person name="Stolte C."/>
            <person name="Sykes S."/>
            <person name="Walk T."/>
            <person name="White J."/>
            <person name="Yandava C."/>
            <person name="Haas B."/>
            <person name="Nusbaum C."/>
            <person name="Birren B."/>
        </authorList>
    </citation>
    <scope>NUCLEOTIDE SEQUENCE [LARGE SCALE GENOMIC DNA]</scope>
    <source>
        <strain evidence="4">R3-111a-1</strain>
    </source>
</reference>
<sequence>MGSSGMTSSPSLWIGAERGGKAASESSSHNKITKGRRMVVKPILKKLSSSSEKNSLDLDRVWEEQQHWTETGSSATSPAGGVGRSSRDVTFLSSSLAELSSSSSSSAGGGGGSSPGVAAVGACGGAGADGGMTRPSFQHARSTSGASHASAGTAGSGARSSSFVHPFQQTPRTATPPLSFDAPNALLGGGGSGARDYSPTITENEDDDMADAYSLSLRRPPSVSHLAHSRSPSTSAAAGSSPYPHPPHSLSQSSLCRPSLASHRTSSLSDVNSPAASAAASTQPTSVGGGGSGSSSSSRRMNSNLSAGAASASRLVHGGSMLSSSKSQSDLHLNLTINTAAASCITTDGANSLSSRPHFQHTPYSPGGRSNSIQSSSVTNAAPASASSFGLTSPTSSFSATPMSPLRTSLEMVAGSLAPRLRSLSEQPDRAKSVVNPAEHARMMHERRAKFDEKERLKTEKLARKRGRKEAEKRLQQRHSAAAAARSFGSTSSTDYLPRPSTAASTSHYSSAGAGSGSGSDWRRTYGPGSFMPAGHAAPGEQHQQQQHNEKADFPGAPGDGRPQPRRRTSSSAKRKTHGCWTSVILWIRTKLFKLSRAD</sequence>
<dbReference type="OrthoDB" id="5377213at2759"/>
<feature type="compositionally biased region" description="Low complexity" evidence="1">
    <location>
        <begin position="229"/>
        <end position="255"/>
    </location>
</feature>
<feature type="compositionally biased region" description="Low complexity" evidence="1">
    <location>
        <begin position="480"/>
        <end position="493"/>
    </location>
</feature>
<reference evidence="2" key="2">
    <citation type="submission" date="2010-07" db="EMBL/GenBank/DDBJ databases">
        <authorList>
            <consortium name="The Broad Institute Genome Sequencing Platform"/>
            <consortium name="Broad Institute Genome Sequencing Center for Infectious Disease"/>
            <person name="Ma L.-J."/>
            <person name="Dead R."/>
            <person name="Young S."/>
            <person name="Zeng Q."/>
            <person name="Koehrsen M."/>
            <person name="Alvarado L."/>
            <person name="Berlin A."/>
            <person name="Chapman S.B."/>
            <person name="Chen Z."/>
            <person name="Freedman E."/>
            <person name="Gellesch M."/>
            <person name="Goldberg J."/>
            <person name="Griggs A."/>
            <person name="Gujja S."/>
            <person name="Heilman E.R."/>
            <person name="Heiman D."/>
            <person name="Hepburn T."/>
            <person name="Howarth C."/>
            <person name="Jen D."/>
            <person name="Larson L."/>
            <person name="Mehta T."/>
            <person name="Neiman D."/>
            <person name="Pearson M."/>
            <person name="Roberts A."/>
            <person name="Saif S."/>
            <person name="Shea T."/>
            <person name="Shenoy N."/>
            <person name="Sisk P."/>
            <person name="Stolte C."/>
            <person name="Sykes S."/>
            <person name="Walk T."/>
            <person name="White J."/>
            <person name="Yandava C."/>
            <person name="Haas B."/>
            <person name="Nusbaum C."/>
            <person name="Birren B."/>
        </authorList>
    </citation>
    <scope>NUCLEOTIDE SEQUENCE</scope>
    <source>
        <strain evidence="2">R3-111a-1</strain>
    </source>
</reference>
<reference evidence="2" key="3">
    <citation type="submission" date="2010-09" db="EMBL/GenBank/DDBJ databases">
        <title>Annotation of Gaeumannomyces graminis var. tritici R3-111a-1.</title>
        <authorList>
            <consortium name="The Broad Institute Genome Sequencing Platform"/>
            <person name="Ma L.-J."/>
            <person name="Dead R."/>
            <person name="Young S.K."/>
            <person name="Zeng Q."/>
            <person name="Gargeya S."/>
            <person name="Fitzgerald M."/>
            <person name="Haas B."/>
            <person name="Abouelleil A."/>
            <person name="Alvarado L."/>
            <person name="Arachchi H.M."/>
            <person name="Berlin A."/>
            <person name="Brown A."/>
            <person name="Chapman S.B."/>
            <person name="Chen Z."/>
            <person name="Dunbar C."/>
            <person name="Freedman E."/>
            <person name="Gearin G."/>
            <person name="Gellesch M."/>
            <person name="Goldberg J."/>
            <person name="Griggs A."/>
            <person name="Gujja S."/>
            <person name="Heiman D."/>
            <person name="Howarth C."/>
            <person name="Larson L."/>
            <person name="Lui A."/>
            <person name="MacDonald P.J.P."/>
            <person name="Mehta T."/>
            <person name="Montmayeur A."/>
            <person name="Murphy C."/>
            <person name="Neiman D."/>
            <person name="Pearson M."/>
            <person name="Priest M."/>
            <person name="Roberts A."/>
            <person name="Saif S."/>
            <person name="Shea T."/>
            <person name="Shenoy N."/>
            <person name="Sisk P."/>
            <person name="Stolte C."/>
            <person name="Sykes S."/>
            <person name="Yandava C."/>
            <person name="Wortman J."/>
            <person name="Nusbaum C."/>
            <person name="Birren B."/>
        </authorList>
    </citation>
    <scope>NUCLEOTIDE SEQUENCE</scope>
    <source>
        <strain evidence="2">R3-111a-1</strain>
    </source>
</reference>
<evidence type="ECO:0000313" key="2">
    <source>
        <dbReference type="EMBL" id="EJT78929.1"/>
    </source>
</evidence>
<feature type="compositionally biased region" description="Polar residues" evidence="1">
    <location>
        <begin position="262"/>
        <end position="272"/>
    </location>
</feature>
<evidence type="ECO:0000256" key="1">
    <source>
        <dbReference type="SAM" id="MobiDB-lite"/>
    </source>
</evidence>
<organism evidence="2">
    <name type="scientific">Gaeumannomyces tritici (strain R3-111a-1)</name>
    <name type="common">Wheat and barley take-all root rot fungus</name>
    <name type="synonym">Gaeumannomyces graminis var. tritici</name>
    <dbReference type="NCBI Taxonomy" id="644352"/>
    <lineage>
        <taxon>Eukaryota</taxon>
        <taxon>Fungi</taxon>
        <taxon>Dikarya</taxon>
        <taxon>Ascomycota</taxon>
        <taxon>Pezizomycotina</taxon>
        <taxon>Sordariomycetes</taxon>
        <taxon>Sordariomycetidae</taxon>
        <taxon>Magnaporthales</taxon>
        <taxon>Magnaporthaceae</taxon>
        <taxon>Gaeumannomyces</taxon>
    </lineage>
</organism>
<keyword evidence="4" id="KW-1185">Reference proteome</keyword>
<proteinExistence type="predicted"/>
<feature type="compositionally biased region" description="Low complexity" evidence="1">
    <location>
        <begin position="273"/>
        <end position="286"/>
    </location>
</feature>
<feature type="compositionally biased region" description="Low complexity" evidence="1">
    <location>
        <begin position="294"/>
        <end position="310"/>
    </location>
</feature>
<feature type="compositionally biased region" description="Low complexity" evidence="1">
    <location>
        <begin position="501"/>
        <end position="513"/>
    </location>
</feature>
<feature type="region of interest" description="Disordered" evidence="1">
    <location>
        <begin position="348"/>
        <end position="404"/>
    </location>
</feature>
<feature type="region of interest" description="Disordered" evidence="1">
    <location>
        <begin position="1"/>
        <end position="87"/>
    </location>
</feature>
<dbReference type="STRING" id="644352.J3NRX3"/>
<feature type="compositionally biased region" description="Polar residues" evidence="1">
    <location>
        <begin position="1"/>
        <end position="11"/>
    </location>
</feature>
<feature type="compositionally biased region" description="Polar residues" evidence="1">
    <location>
        <begin position="368"/>
        <end position="402"/>
    </location>
</feature>
<dbReference type="EMBL" id="GL385396">
    <property type="protein sequence ID" value="EJT78929.1"/>
    <property type="molecule type" value="Genomic_DNA"/>
</dbReference>